<comment type="subcellular location">
    <subcellularLocation>
        <location evidence="1">Membrane</location>
        <topology evidence="1">Multi-pass membrane protein</topology>
    </subcellularLocation>
</comment>
<evidence type="ECO:0000256" key="1">
    <source>
        <dbReference type="ARBA" id="ARBA00004141"/>
    </source>
</evidence>
<dbReference type="InterPro" id="IPR002293">
    <property type="entry name" value="AA/rel_permease1"/>
</dbReference>
<dbReference type="FunFam" id="1.20.1740.10:FF:000053">
    <property type="entry name" value="Cationic amino acid transporter 3"/>
    <property type="match status" value="1"/>
</dbReference>
<name>A0A8D0AS35_SANLU</name>
<evidence type="ECO:0000256" key="5">
    <source>
        <dbReference type="SAM" id="MobiDB-lite"/>
    </source>
</evidence>
<dbReference type="Gene3D" id="1.20.1740.10">
    <property type="entry name" value="Amino acid/polyamine transporter I"/>
    <property type="match status" value="1"/>
</dbReference>
<accession>A0A8D0AS35</accession>
<feature type="transmembrane region" description="Helical" evidence="6">
    <location>
        <begin position="335"/>
        <end position="356"/>
    </location>
</feature>
<feature type="transmembrane region" description="Helical" evidence="6">
    <location>
        <begin position="288"/>
        <end position="315"/>
    </location>
</feature>
<sequence length="568" mass="61248">YGCLSNFGKILLRRRALDCSGEETRFARCLSTLDLIALGVGSTLGAGVYILAGEVAREKAGPAIVLCFLIAALSSMLAGLCYAEFGARVPKTGSAYLYSYVTVGEIWAFITGWNLILSYVIGTASVARAWSSTFDSLVEQKISDFFKASMTMEVPGHVLADYPDLFALILVLLLTGLLAFGVNESALVNKIFTGINLVVLGFVIISGFVKGDTANWNLTKEDYESFINRTNGSSLDKVEEEFGVGGFAPFGLTGVLSGAATCFYAFVGFDCIATTSEEAKNPMRSIPVGIVASLLICFFAYFGVSAALTLMMPYYQLNSQSPLPEAFSHVGWAPARYIVAVGSLCALSTSLLGSMFPMPRVIYAMAEDGLLFRILSRIDTRTKTPLMATIASGVVAALMAFLFDLAALVDLMSIGTLLAYSLVAISVFITVLCIILANCLSMLQAGHPAVVVPCVILTLLCVVCLVIICRQPESKEALNFKVPLLPWLPLFSVFVNIYLMMQLDRGTWCRFAVWMLIGFTIYFLYGIRNSSEAAKSSSPRKYEPALQTESPIYKGAPSDSDVEVGSSP</sequence>
<dbReference type="PANTHER" id="PTHR43243:SF20">
    <property type="entry name" value="CATIONIC AMINO ACID TRANSPORTER 3"/>
    <property type="match status" value="1"/>
</dbReference>
<dbReference type="PIRSF" id="PIRSF006060">
    <property type="entry name" value="AA_transporter"/>
    <property type="match status" value="1"/>
</dbReference>
<feature type="transmembrane region" description="Helical" evidence="6">
    <location>
        <begin position="63"/>
        <end position="83"/>
    </location>
</feature>
<feature type="transmembrane region" description="Helical" evidence="6">
    <location>
        <begin position="247"/>
        <end position="267"/>
    </location>
</feature>
<dbReference type="InterPro" id="IPR029485">
    <property type="entry name" value="CAT_C"/>
</dbReference>
<evidence type="ECO:0000313" key="9">
    <source>
        <dbReference type="Proteomes" id="UP000694568"/>
    </source>
</evidence>
<dbReference type="PANTHER" id="PTHR43243">
    <property type="entry name" value="INNER MEMBRANE TRANSPORTER YGJI-RELATED"/>
    <property type="match status" value="1"/>
</dbReference>
<keyword evidence="2 6" id="KW-0812">Transmembrane</keyword>
<dbReference type="Proteomes" id="UP000694568">
    <property type="component" value="Unplaced"/>
</dbReference>
<dbReference type="GeneTree" id="ENSGT00940000154651"/>
<evidence type="ECO:0000256" key="4">
    <source>
        <dbReference type="ARBA" id="ARBA00023136"/>
    </source>
</evidence>
<dbReference type="GO" id="GO:0005886">
    <property type="term" value="C:plasma membrane"/>
    <property type="evidence" value="ECO:0007669"/>
    <property type="project" value="TreeGrafter"/>
</dbReference>
<dbReference type="Pfam" id="PF13906">
    <property type="entry name" value="AA_permease_C"/>
    <property type="match status" value="1"/>
</dbReference>
<evidence type="ECO:0000313" key="8">
    <source>
        <dbReference type="Ensembl" id="ENSSLUP00000058410.1"/>
    </source>
</evidence>
<dbReference type="AlphaFoldDB" id="A0A8D0AS35"/>
<feature type="transmembrane region" description="Helical" evidence="6">
    <location>
        <begin position="449"/>
        <end position="468"/>
    </location>
</feature>
<keyword evidence="9" id="KW-1185">Reference proteome</keyword>
<feature type="transmembrane region" description="Helical" evidence="6">
    <location>
        <begin position="191"/>
        <end position="209"/>
    </location>
</feature>
<gene>
    <name evidence="8" type="primary">slc7a3a</name>
</gene>
<evidence type="ECO:0000256" key="3">
    <source>
        <dbReference type="ARBA" id="ARBA00022989"/>
    </source>
</evidence>
<feature type="transmembrane region" description="Helical" evidence="6">
    <location>
        <begin position="386"/>
        <end position="408"/>
    </location>
</feature>
<feature type="transmembrane region" description="Helical" evidence="6">
    <location>
        <begin position="33"/>
        <end position="51"/>
    </location>
</feature>
<dbReference type="GO" id="GO:0015171">
    <property type="term" value="F:amino acid transmembrane transporter activity"/>
    <property type="evidence" value="ECO:0007669"/>
    <property type="project" value="TreeGrafter"/>
</dbReference>
<feature type="region of interest" description="Disordered" evidence="5">
    <location>
        <begin position="533"/>
        <end position="568"/>
    </location>
</feature>
<evidence type="ECO:0000259" key="7">
    <source>
        <dbReference type="Pfam" id="PF13906"/>
    </source>
</evidence>
<feature type="transmembrane region" description="Helical" evidence="6">
    <location>
        <begin position="414"/>
        <end position="437"/>
    </location>
</feature>
<protein>
    <submittedName>
        <fullName evidence="8">Solute carrier family 7 member 3a</fullName>
    </submittedName>
</protein>
<feature type="transmembrane region" description="Helical" evidence="6">
    <location>
        <begin position="480"/>
        <end position="499"/>
    </location>
</feature>
<keyword evidence="4 6" id="KW-0472">Membrane</keyword>
<feature type="transmembrane region" description="Helical" evidence="6">
    <location>
        <begin position="165"/>
        <end position="182"/>
    </location>
</feature>
<dbReference type="Ensembl" id="ENSSLUT00000060093.1">
    <property type="protein sequence ID" value="ENSSLUP00000058410.1"/>
    <property type="gene ID" value="ENSSLUG00000025050.1"/>
</dbReference>
<evidence type="ECO:0000256" key="2">
    <source>
        <dbReference type="ARBA" id="ARBA00022692"/>
    </source>
</evidence>
<organism evidence="8 9">
    <name type="scientific">Sander lucioperca</name>
    <name type="common">Pike-perch</name>
    <name type="synonym">Perca lucioperca</name>
    <dbReference type="NCBI Taxonomy" id="283035"/>
    <lineage>
        <taxon>Eukaryota</taxon>
        <taxon>Metazoa</taxon>
        <taxon>Chordata</taxon>
        <taxon>Craniata</taxon>
        <taxon>Vertebrata</taxon>
        <taxon>Euteleostomi</taxon>
        <taxon>Actinopterygii</taxon>
        <taxon>Neopterygii</taxon>
        <taxon>Teleostei</taxon>
        <taxon>Neoteleostei</taxon>
        <taxon>Acanthomorphata</taxon>
        <taxon>Eupercaria</taxon>
        <taxon>Perciformes</taxon>
        <taxon>Percoidei</taxon>
        <taxon>Percidae</taxon>
        <taxon>Luciopercinae</taxon>
        <taxon>Sander</taxon>
    </lineage>
</organism>
<feature type="transmembrane region" description="Helical" evidence="6">
    <location>
        <begin position="511"/>
        <end position="527"/>
    </location>
</feature>
<reference evidence="8" key="2">
    <citation type="submission" date="2025-09" db="UniProtKB">
        <authorList>
            <consortium name="Ensembl"/>
        </authorList>
    </citation>
    <scope>IDENTIFICATION</scope>
</reference>
<reference evidence="8" key="1">
    <citation type="submission" date="2025-08" db="UniProtKB">
        <authorList>
            <consortium name="Ensembl"/>
        </authorList>
    </citation>
    <scope>IDENTIFICATION</scope>
</reference>
<evidence type="ECO:0000256" key="6">
    <source>
        <dbReference type="SAM" id="Phobius"/>
    </source>
</evidence>
<proteinExistence type="predicted"/>
<keyword evidence="3 6" id="KW-1133">Transmembrane helix</keyword>
<dbReference type="Pfam" id="PF13520">
    <property type="entry name" value="AA_permease_2"/>
    <property type="match status" value="1"/>
</dbReference>
<feature type="domain" description="Cationic amino acid transporter C-terminal" evidence="7">
    <location>
        <begin position="480"/>
        <end position="530"/>
    </location>
</feature>
<feature type="transmembrane region" description="Helical" evidence="6">
    <location>
        <begin position="95"/>
        <end position="121"/>
    </location>
</feature>